<dbReference type="InterPro" id="IPR001254">
    <property type="entry name" value="Trypsin_dom"/>
</dbReference>
<dbReference type="PROSITE" id="PS50240">
    <property type="entry name" value="TRYPSIN_DOM"/>
    <property type="match status" value="1"/>
</dbReference>
<dbReference type="Gene3D" id="2.40.10.10">
    <property type="entry name" value="Trypsin-like serine proteases"/>
    <property type="match status" value="1"/>
</dbReference>
<proteinExistence type="predicted"/>
<dbReference type="InterPro" id="IPR009003">
    <property type="entry name" value="Peptidase_S1_PA"/>
</dbReference>
<evidence type="ECO:0000313" key="6">
    <source>
        <dbReference type="EMBL" id="CAH0532843.1"/>
    </source>
</evidence>
<dbReference type="InterPro" id="IPR001314">
    <property type="entry name" value="Peptidase_S1A"/>
</dbReference>
<accession>A0ABN8DSN1</accession>
<dbReference type="PANTHER" id="PTHR24260:SF132">
    <property type="entry name" value="PEPTIDASE S1 DOMAIN-CONTAINING PROTEIN"/>
    <property type="match status" value="1"/>
</dbReference>
<keyword evidence="3" id="KW-0812">Transmembrane</keyword>
<protein>
    <recommendedName>
        <fullName evidence="5">Peptidase S1 domain-containing protein</fullName>
    </recommendedName>
</protein>
<dbReference type="SMART" id="SM00020">
    <property type="entry name" value="Tryp_SPc"/>
    <property type="match status" value="1"/>
</dbReference>
<dbReference type="InterPro" id="IPR033116">
    <property type="entry name" value="TRYPSIN_SER"/>
</dbReference>
<sequence length="377" mass="39806">MKKTKQVLLYALLSSFAFGVNAAEASFPDDGLIMPAIVGGIDATINELPWQAYIAVDHGADRYSSCGGTVIADTWILTAAHCLKKTDGSDVSAADISVYVGLANIARVRWGIGPDAKGANYRAVDQVFTHPQYVHSRQPIYNDIALIKLKSSITGTAAQPIKMIDQSDLSSFNGDYGRENNLVTSGWGYIDTTGQSHTDSLQRAPLKSVTDQLCSMSAGLQTIQMPSVLCAVGELPTTPGICQGDSGGPLIWQNGDVSSENDKGYRIVGVTSYTTSEYGSPVKCGNSSPDGFAEVAEFNQVGAFIIDTISSVDGNTNALTISPTFTVDIFDGAGDGGGGVIKPDPNPDHTYGGNASSFGIFGLLGLLALFGLRRYRY</sequence>
<name>A0ABN8DSN1_9VIBR</name>
<dbReference type="InterPro" id="IPR018114">
    <property type="entry name" value="TRYPSIN_HIS"/>
</dbReference>
<keyword evidence="2" id="KW-0645">Protease</keyword>
<dbReference type="PROSITE" id="PS00135">
    <property type="entry name" value="TRYPSIN_SER"/>
    <property type="match status" value="1"/>
</dbReference>
<gene>
    <name evidence="6" type="ORF">VST7929_00690</name>
</gene>
<reference evidence="6" key="1">
    <citation type="submission" date="2021-11" db="EMBL/GenBank/DDBJ databases">
        <authorList>
            <person name="Rodrigo-Torres L."/>
            <person name="Arahal R. D."/>
            <person name="Lucena T."/>
        </authorList>
    </citation>
    <scope>NUCLEOTIDE SEQUENCE</scope>
    <source>
        <strain evidence="6">CECT 7929</strain>
    </source>
</reference>
<evidence type="ECO:0000256" key="3">
    <source>
        <dbReference type="SAM" id="Phobius"/>
    </source>
</evidence>
<keyword evidence="7" id="KW-1185">Reference proteome</keyword>
<dbReference type="PROSITE" id="PS00134">
    <property type="entry name" value="TRYPSIN_HIS"/>
    <property type="match status" value="1"/>
</dbReference>
<dbReference type="RefSeq" id="WP_237464915.1">
    <property type="nucleotide sequence ID" value="NZ_CAKLDI010000001.1"/>
</dbReference>
<feature type="transmembrane region" description="Helical" evidence="3">
    <location>
        <begin position="351"/>
        <end position="372"/>
    </location>
</feature>
<evidence type="ECO:0000256" key="2">
    <source>
        <dbReference type="RuleBase" id="RU363034"/>
    </source>
</evidence>
<dbReference type="Pfam" id="PF00089">
    <property type="entry name" value="Trypsin"/>
    <property type="match status" value="1"/>
</dbReference>
<evidence type="ECO:0000313" key="7">
    <source>
        <dbReference type="Proteomes" id="UP000838672"/>
    </source>
</evidence>
<organism evidence="6 7">
    <name type="scientific">Vibrio stylophorae</name>
    <dbReference type="NCBI Taxonomy" id="659351"/>
    <lineage>
        <taxon>Bacteria</taxon>
        <taxon>Pseudomonadati</taxon>
        <taxon>Pseudomonadota</taxon>
        <taxon>Gammaproteobacteria</taxon>
        <taxon>Vibrionales</taxon>
        <taxon>Vibrionaceae</taxon>
        <taxon>Vibrio</taxon>
    </lineage>
</organism>
<keyword evidence="3" id="KW-0472">Membrane</keyword>
<feature type="domain" description="Peptidase S1" evidence="5">
    <location>
        <begin position="37"/>
        <end position="314"/>
    </location>
</feature>
<dbReference type="InterPro" id="IPR043504">
    <property type="entry name" value="Peptidase_S1_PA_chymotrypsin"/>
</dbReference>
<feature type="chain" id="PRO_5045040771" description="Peptidase S1 domain-containing protein" evidence="4">
    <location>
        <begin position="23"/>
        <end position="377"/>
    </location>
</feature>
<keyword evidence="3" id="KW-1133">Transmembrane helix</keyword>
<dbReference type="InterPro" id="IPR051333">
    <property type="entry name" value="CLIP_Serine_Protease"/>
</dbReference>
<keyword evidence="2" id="KW-0378">Hydrolase</keyword>
<evidence type="ECO:0000259" key="5">
    <source>
        <dbReference type="PROSITE" id="PS50240"/>
    </source>
</evidence>
<dbReference type="Proteomes" id="UP000838672">
    <property type="component" value="Unassembled WGS sequence"/>
</dbReference>
<comment type="caution">
    <text evidence="6">The sequence shown here is derived from an EMBL/GenBank/DDBJ whole genome shotgun (WGS) entry which is preliminary data.</text>
</comment>
<dbReference type="PRINTS" id="PR00722">
    <property type="entry name" value="CHYMOTRYPSIN"/>
</dbReference>
<evidence type="ECO:0000256" key="1">
    <source>
        <dbReference type="ARBA" id="ARBA00023157"/>
    </source>
</evidence>
<dbReference type="EMBL" id="CAKLDI010000001">
    <property type="protein sequence ID" value="CAH0532843.1"/>
    <property type="molecule type" value="Genomic_DNA"/>
</dbReference>
<keyword evidence="4" id="KW-0732">Signal</keyword>
<keyword evidence="1" id="KW-1015">Disulfide bond</keyword>
<dbReference type="CDD" id="cd00190">
    <property type="entry name" value="Tryp_SPc"/>
    <property type="match status" value="1"/>
</dbReference>
<keyword evidence="2" id="KW-0720">Serine protease</keyword>
<dbReference type="PANTHER" id="PTHR24260">
    <property type="match status" value="1"/>
</dbReference>
<feature type="signal peptide" evidence="4">
    <location>
        <begin position="1"/>
        <end position="22"/>
    </location>
</feature>
<dbReference type="SUPFAM" id="SSF50494">
    <property type="entry name" value="Trypsin-like serine proteases"/>
    <property type="match status" value="1"/>
</dbReference>
<evidence type="ECO:0000256" key="4">
    <source>
        <dbReference type="SAM" id="SignalP"/>
    </source>
</evidence>